<name>A0A078FV59_BRANA</name>
<accession>A0A078FV59</accession>
<protein>
    <submittedName>
        <fullName evidence="1">BnaC09g40610D protein</fullName>
    </submittedName>
</protein>
<gene>
    <name evidence="1" type="primary">BnaC09g40610D</name>
    <name evidence="1" type="ORF">GSBRNA2T00094856001</name>
</gene>
<organism evidence="1 2">
    <name type="scientific">Brassica napus</name>
    <name type="common">Rape</name>
    <dbReference type="NCBI Taxonomy" id="3708"/>
    <lineage>
        <taxon>Eukaryota</taxon>
        <taxon>Viridiplantae</taxon>
        <taxon>Streptophyta</taxon>
        <taxon>Embryophyta</taxon>
        <taxon>Tracheophyta</taxon>
        <taxon>Spermatophyta</taxon>
        <taxon>Magnoliopsida</taxon>
        <taxon>eudicotyledons</taxon>
        <taxon>Gunneridae</taxon>
        <taxon>Pentapetalae</taxon>
        <taxon>rosids</taxon>
        <taxon>malvids</taxon>
        <taxon>Brassicales</taxon>
        <taxon>Brassicaceae</taxon>
        <taxon>Brassiceae</taxon>
        <taxon>Brassica</taxon>
    </lineage>
</organism>
<dbReference type="Gramene" id="CDY16934">
    <property type="protein sequence ID" value="CDY16934"/>
    <property type="gene ID" value="GSBRNA2T00094856001"/>
</dbReference>
<keyword evidence="2" id="KW-1185">Reference proteome</keyword>
<sequence>MHLFLKFKYKLKNGTELVGSGLQGRLFRSHGTANVAWGESEVSAAIGRALG</sequence>
<dbReference type="PaxDb" id="3708-A0A078FV59"/>
<evidence type="ECO:0000313" key="2">
    <source>
        <dbReference type="Proteomes" id="UP000028999"/>
    </source>
</evidence>
<evidence type="ECO:0000313" key="1">
    <source>
        <dbReference type="EMBL" id="CDY16934.1"/>
    </source>
</evidence>
<dbReference type="EMBL" id="LK032068">
    <property type="protein sequence ID" value="CDY16934.1"/>
    <property type="molecule type" value="Genomic_DNA"/>
</dbReference>
<dbReference type="AlphaFoldDB" id="A0A078FV59"/>
<proteinExistence type="predicted"/>
<dbReference type="Proteomes" id="UP000028999">
    <property type="component" value="Unassembled WGS sequence"/>
</dbReference>
<reference evidence="1 2" key="1">
    <citation type="journal article" date="2014" name="Science">
        <title>Plant genetics. Early allopolyploid evolution in the post-Neolithic Brassica napus oilseed genome.</title>
        <authorList>
            <person name="Chalhoub B."/>
            <person name="Denoeud F."/>
            <person name="Liu S."/>
            <person name="Parkin I.A."/>
            <person name="Tang H."/>
            <person name="Wang X."/>
            <person name="Chiquet J."/>
            <person name="Belcram H."/>
            <person name="Tong C."/>
            <person name="Samans B."/>
            <person name="Correa M."/>
            <person name="Da Silva C."/>
            <person name="Just J."/>
            <person name="Falentin C."/>
            <person name="Koh C.S."/>
            <person name="Le Clainche I."/>
            <person name="Bernard M."/>
            <person name="Bento P."/>
            <person name="Noel B."/>
            <person name="Labadie K."/>
            <person name="Alberti A."/>
            <person name="Charles M."/>
            <person name="Arnaud D."/>
            <person name="Guo H."/>
            <person name="Daviaud C."/>
            <person name="Alamery S."/>
            <person name="Jabbari K."/>
            <person name="Zhao M."/>
            <person name="Edger P.P."/>
            <person name="Chelaifa H."/>
            <person name="Tack D."/>
            <person name="Lassalle G."/>
            <person name="Mestiri I."/>
            <person name="Schnel N."/>
            <person name="Le Paslier M.C."/>
            <person name="Fan G."/>
            <person name="Renault V."/>
            <person name="Bayer P.E."/>
            <person name="Golicz A.A."/>
            <person name="Manoli S."/>
            <person name="Lee T.H."/>
            <person name="Thi V.H."/>
            <person name="Chalabi S."/>
            <person name="Hu Q."/>
            <person name="Fan C."/>
            <person name="Tollenaere R."/>
            <person name="Lu Y."/>
            <person name="Battail C."/>
            <person name="Shen J."/>
            <person name="Sidebottom C.H."/>
            <person name="Wang X."/>
            <person name="Canaguier A."/>
            <person name="Chauveau A."/>
            <person name="Berard A."/>
            <person name="Deniot G."/>
            <person name="Guan M."/>
            <person name="Liu Z."/>
            <person name="Sun F."/>
            <person name="Lim Y.P."/>
            <person name="Lyons E."/>
            <person name="Town C.D."/>
            <person name="Bancroft I."/>
            <person name="Wang X."/>
            <person name="Meng J."/>
            <person name="Ma J."/>
            <person name="Pires J.C."/>
            <person name="King G.J."/>
            <person name="Brunel D."/>
            <person name="Delourme R."/>
            <person name="Renard M."/>
            <person name="Aury J.M."/>
            <person name="Adams K.L."/>
            <person name="Batley J."/>
            <person name="Snowdon R.J."/>
            <person name="Tost J."/>
            <person name="Edwards D."/>
            <person name="Zhou Y."/>
            <person name="Hua W."/>
            <person name="Sharpe A.G."/>
            <person name="Paterson A.H."/>
            <person name="Guan C."/>
            <person name="Wincker P."/>
        </authorList>
    </citation>
    <scope>NUCLEOTIDE SEQUENCE [LARGE SCALE GENOMIC DNA]</scope>
    <source>
        <strain evidence="2">cv. Darmor-bzh</strain>
    </source>
</reference>